<organism evidence="2 3">
    <name type="scientific">Nocardia ninae NBRC 108245</name>
    <dbReference type="NCBI Taxonomy" id="1210091"/>
    <lineage>
        <taxon>Bacteria</taxon>
        <taxon>Bacillati</taxon>
        <taxon>Actinomycetota</taxon>
        <taxon>Actinomycetes</taxon>
        <taxon>Mycobacteriales</taxon>
        <taxon>Nocardiaceae</taxon>
        <taxon>Nocardia</taxon>
    </lineage>
</organism>
<dbReference type="OrthoDB" id="4299240at2"/>
<dbReference type="RefSeq" id="WP_107653434.1">
    <property type="nucleotide sequence ID" value="NZ_BJXA01000024.1"/>
</dbReference>
<protein>
    <submittedName>
        <fullName evidence="2">Transcriptional regulator</fullName>
    </submittedName>
</protein>
<reference evidence="2 3" key="1">
    <citation type="submission" date="2019-07" db="EMBL/GenBank/DDBJ databases">
        <title>Whole genome shotgun sequence of Nocardia ninae NBRC 108245.</title>
        <authorList>
            <person name="Hosoyama A."/>
            <person name="Uohara A."/>
            <person name="Ohji S."/>
            <person name="Ichikawa N."/>
        </authorList>
    </citation>
    <scope>NUCLEOTIDE SEQUENCE [LARGE SCALE GENOMIC DNA]</scope>
    <source>
        <strain evidence="2 3">NBRC 108245</strain>
    </source>
</reference>
<dbReference type="Pfam" id="PF04149">
    <property type="entry name" value="DUF397"/>
    <property type="match status" value="1"/>
</dbReference>
<evidence type="ECO:0000313" key="3">
    <source>
        <dbReference type="Proteomes" id="UP000321424"/>
    </source>
</evidence>
<name>A0A511MFA8_9NOCA</name>
<feature type="domain" description="DUF397" evidence="1">
    <location>
        <begin position="8"/>
        <end position="59"/>
    </location>
</feature>
<dbReference type="InterPro" id="IPR007278">
    <property type="entry name" value="DUF397"/>
</dbReference>
<proteinExistence type="predicted"/>
<evidence type="ECO:0000313" key="2">
    <source>
        <dbReference type="EMBL" id="GEM39360.1"/>
    </source>
</evidence>
<comment type="caution">
    <text evidence="2">The sequence shown here is derived from an EMBL/GenBank/DDBJ whole genome shotgun (WGS) entry which is preliminary data.</text>
</comment>
<dbReference type="EMBL" id="BJXA01000024">
    <property type="protein sequence ID" value="GEM39360.1"/>
    <property type="molecule type" value="Genomic_DNA"/>
</dbReference>
<gene>
    <name evidence="2" type="ORF">NN4_38790</name>
</gene>
<sequence>MSIDLIGAQWFTSARSGSKDCVEVAFLGGGHVGVRDSKNPGGPALVFTPTEWDTFTAGVADGEFARA</sequence>
<evidence type="ECO:0000259" key="1">
    <source>
        <dbReference type="Pfam" id="PF04149"/>
    </source>
</evidence>
<keyword evidence="3" id="KW-1185">Reference proteome</keyword>
<dbReference type="Proteomes" id="UP000321424">
    <property type="component" value="Unassembled WGS sequence"/>
</dbReference>
<accession>A0A511MFA8</accession>
<dbReference type="AlphaFoldDB" id="A0A511MFA8"/>